<dbReference type="PANTHER" id="PTHR11785:SF382">
    <property type="entry name" value="LOW-AFFINITY METHIONINE PERMEASE"/>
    <property type="match status" value="1"/>
</dbReference>
<evidence type="ECO:0000313" key="7">
    <source>
        <dbReference type="EMBL" id="KAG7123311.1"/>
    </source>
</evidence>
<protein>
    <submittedName>
        <fullName evidence="7">High-affinity methionine permease like protein</fullName>
    </submittedName>
</protein>
<dbReference type="EMBL" id="JAEMWZ010000342">
    <property type="protein sequence ID" value="KAG7123311.1"/>
    <property type="molecule type" value="Genomic_DNA"/>
</dbReference>
<feature type="transmembrane region" description="Helical" evidence="6">
    <location>
        <begin position="188"/>
        <end position="212"/>
    </location>
</feature>
<gene>
    <name evidence="7" type="ORF">HYQ45_013954</name>
</gene>
<organism evidence="7 8">
    <name type="scientific">Verticillium longisporum</name>
    <name type="common">Verticillium dahliae var. longisporum</name>
    <dbReference type="NCBI Taxonomy" id="100787"/>
    <lineage>
        <taxon>Eukaryota</taxon>
        <taxon>Fungi</taxon>
        <taxon>Dikarya</taxon>
        <taxon>Ascomycota</taxon>
        <taxon>Pezizomycotina</taxon>
        <taxon>Sordariomycetes</taxon>
        <taxon>Hypocreomycetidae</taxon>
        <taxon>Glomerellales</taxon>
        <taxon>Plectosphaerellaceae</taxon>
        <taxon>Verticillium</taxon>
    </lineage>
</organism>
<comment type="caution">
    <text evidence="7">The sequence shown here is derived from an EMBL/GenBank/DDBJ whole genome shotgun (WGS) entry which is preliminary data.</text>
</comment>
<feature type="transmembrane region" description="Helical" evidence="6">
    <location>
        <begin position="161"/>
        <end position="181"/>
    </location>
</feature>
<evidence type="ECO:0000256" key="6">
    <source>
        <dbReference type="SAM" id="Phobius"/>
    </source>
</evidence>
<keyword evidence="3 6" id="KW-1133">Transmembrane helix</keyword>
<proteinExistence type="predicted"/>
<dbReference type="Proteomes" id="UP000689129">
    <property type="component" value="Unassembled WGS sequence"/>
</dbReference>
<feature type="transmembrane region" description="Helical" evidence="6">
    <location>
        <begin position="122"/>
        <end position="141"/>
    </location>
</feature>
<evidence type="ECO:0000256" key="2">
    <source>
        <dbReference type="ARBA" id="ARBA00022692"/>
    </source>
</evidence>
<name>A0A8I2ZBG7_VERLO</name>
<evidence type="ECO:0000313" key="8">
    <source>
        <dbReference type="Proteomes" id="UP000689129"/>
    </source>
</evidence>
<feature type="transmembrane region" description="Helical" evidence="6">
    <location>
        <begin position="276"/>
        <end position="299"/>
    </location>
</feature>
<keyword evidence="4 6" id="KW-0472">Membrane</keyword>
<dbReference type="InterPro" id="IPR002293">
    <property type="entry name" value="AA/rel_permease1"/>
</dbReference>
<feature type="transmembrane region" description="Helical" evidence="6">
    <location>
        <begin position="43"/>
        <end position="63"/>
    </location>
</feature>
<dbReference type="AlphaFoldDB" id="A0A8I2ZBG7"/>
<dbReference type="FunFam" id="1.20.1740.10:FF:000025">
    <property type="entry name" value="High-affinity methionine permease"/>
    <property type="match status" value="1"/>
</dbReference>
<reference evidence="7" key="1">
    <citation type="journal article" date="2021" name="Mol. Plant Pathol.">
        <title>A 20-kb lineage-specific genomic region tames virulence in pathogenic amphidiploid Verticillium longisporum.</title>
        <authorList>
            <person name="Harting R."/>
            <person name="Starke J."/>
            <person name="Kusch H."/>
            <person name="Poggeler S."/>
            <person name="Maurus I."/>
            <person name="Schluter R."/>
            <person name="Landesfeind M."/>
            <person name="Bulla I."/>
            <person name="Nowrousian M."/>
            <person name="de Jonge R."/>
            <person name="Stahlhut G."/>
            <person name="Hoff K.J."/>
            <person name="Asshauer K.P."/>
            <person name="Thurmer A."/>
            <person name="Stanke M."/>
            <person name="Daniel R."/>
            <person name="Morgenstern B."/>
            <person name="Thomma B.P.H.J."/>
            <person name="Kronstad J.W."/>
            <person name="Braus-Stromeyer S.A."/>
            <person name="Braus G.H."/>
        </authorList>
    </citation>
    <scope>NUCLEOTIDE SEQUENCE</scope>
    <source>
        <strain evidence="7">Vl32</strain>
    </source>
</reference>
<dbReference type="GO" id="GO:0015179">
    <property type="term" value="F:L-amino acid transmembrane transporter activity"/>
    <property type="evidence" value="ECO:0007669"/>
    <property type="project" value="TreeGrafter"/>
</dbReference>
<accession>A0A8I2ZBG7</accession>
<feature type="transmembrane region" description="Helical" evidence="6">
    <location>
        <begin position="435"/>
        <end position="456"/>
    </location>
</feature>
<dbReference type="Pfam" id="PF13520">
    <property type="entry name" value="AA_permease_2"/>
    <property type="match status" value="1"/>
</dbReference>
<dbReference type="PIRSF" id="PIRSF006060">
    <property type="entry name" value="AA_transporter"/>
    <property type="match status" value="1"/>
</dbReference>
<feature type="transmembrane region" description="Helical" evidence="6">
    <location>
        <begin position="402"/>
        <end position="423"/>
    </location>
</feature>
<sequence>MADKKTTPEPSGLEPGPPAYNSDESDGSTRHREVYAYTEDRKIGITGAVFLILNKMIGTGIFSTPSGVFAATGSVGISLMLWVIGGILTMCGISVFLEFGLAIPRSGGEKNYLERVYRHPKYLATCVLASQMILLGFSSGNSLAFGRYVLFASGSESPDGWAARGIAVACATFATFLHAVAPKWGLRLINVLGVFKVVILLFIVFSGFAALAGHRRVPDPDNFSNAFRIEEGDGYGNGGAYGYATALLRVVYSYKGWENANYVVGELKDPKRTLSIAAPLAVVGVTILYVLANIAYFAAIPKGQLATSEALVAGVYFRNMFGDNAGTRVLPVFVCISNLGNVLAVSFAHARLNQEFAKEGLLPFSRFWASNRPFNAPAAALFLHWIVTWTEKENWSSPWHTYLPISVLYLLANAFLCIVPFIPPTGSSDPDGYPYYVFPVVGVGVLLLGALWWLCWTKIWPSIGGHKIVAERQYDEQGHEVIRYKKVSTRGHVGSVD</sequence>
<dbReference type="PANTHER" id="PTHR11785">
    <property type="entry name" value="AMINO ACID TRANSPORTER"/>
    <property type="match status" value="1"/>
</dbReference>
<comment type="subcellular location">
    <subcellularLocation>
        <location evidence="1">Membrane</location>
        <topology evidence="1">Multi-pass membrane protein</topology>
    </subcellularLocation>
</comment>
<dbReference type="InterPro" id="IPR050598">
    <property type="entry name" value="AminoAcid_Transporter"/>
</dbReference>
<evidence type="ECO:0000256" key="4">
    <source>
        <dbReference type="ARBA" id="ARBA00023136"/>
    </source>
</evidence>
<keyword evidence="2 6" id="KW-0812">Transmembrane</keyword>
<feature type="transmembrane region" description="Helical" evidence="6">
    <location>
        <begin position="75"/>
        <end position="101"/>
    </location>
</feature>
<evidence type="ECO:0000256" key="5">
    <source>
        <dbReference type="SAM" id="MobiDB-lite"/>
    </source>
</evidence>
<feature type="region of interest" description="Disordered" evidence="5">
    <location>
        <begin position="1"/>
        <end position="30"/>
    </location>
</feature>
<dbReference type="OrthoDB" id="5982228at2759"/>
<evidence type="ECO:0000256" key="3">
    <source>
        <dbReference type="ARBA" id="ARBA00022989"/>
    </source>
</evidence>
<dbReference type="GO" id="GO:0016020">
    <property type="term" value="C:membrane"/>
    <property type="evidence" value="ECO:0007669"/>
    <property type="project" value="UniProtKB-SubCell"/>
</dbReference>
<evidence type="ECO:0000256" key="1">
    <source>
        <dbReference type="ARBA" id="ARBA00004141"/>
    </source>
</evidence>